<reference evidence="1 2" key="1">
    <citation type="submission" date="2019-05" db="EMBL/GenBank/DDBJ databases">
        <title>Another draft genome of Portunus trituberculatus and its Hox gene families provides insights of decapod evolution.</title>
        <authorList>
            <person name="Jeong J.-H."/>
            <person name="Song I."/>
            <person name="Kim S."/>
            <person name="Choi T."/>
            <person name="Kim D."/>
            <person name="Ryu S."/>
            <person name="Kim W."/>
        </authorList>
    </citation>
    <scope>NUCLEOTIDE SEQUENCE [LARGE SCALE GENOMIC DNA]</scope>
    <source>
        <tissue evidence="1">Muscle</tissue>
    </source>
</reference>
<dbReference type="EMBL" id="VSRR010021515">
    <property type="protein sequence ID" value="MPC63999.1"/>
    <property type="molecule type" value="Genomic_DNA"/>
</dbReference>
<dbReference type="AlphaFoldDB" id="A0A5B7H241"/>
<dbReference type="OrthoDB" id="6366904at2759"/>
<evidence type="ECO:0000313" key="2">
    <source>
        <dbReference type="Proteomes" id="UP000324222"/>
    </source>
</evidence>
<organism evidence="1 2">
    <name type="scientific">Portunus trituberculatus</name>
    <name type="common">Swimming crab</name>
    <name type="synonym">Neptunus trituberculatus</name>
    <dbReference type="NCBI Taxonomy" id="210409"/>
    <lineage>
        <taxon>Eukaryota</taxon>
        <taxon>Metazoa</taxon>
        <taxon>Ecdysozoa</taxon>
        <taxon>Arthropoda</taxon>
        <taxon>Crustacea</taxon>
        <taxon>Multicrustacea</taxon>
        <taxon>Malacostraca</taxon>
        <taxon>Eumalacostraca</taxon>
        <taxon>Eucarida</taxon>
        <taxon>Decapoda</taxon>
        <taxon>Pleocyemata</taxon>
        <taxon>Brachyura</taxon>
        <taxon>Eubrachyura</taxon>
        <taxon>Portunoidea</taxon>
        <taxon>Portunidae</taxon>
        <taxon>Portuninae</taxon>
        <taxon>Portunus</taxon>
    </lineage>
</organism>
<sequence length="98" mass="11095">MRIEQLAAMFVAKIVTSPTNNPDHQHHLVALPQDHRLYTEKSWLRSMVRTTQLTLHDMDLVGRGEDRRVEGYMDPPPWATAAAAIHITPLPCMKTVPA</sequence>
<keyword evidence="2" id="KW-1185">Reference proteome</keyword>
<evidence type="ECO:0000313" key="1">
    <source>
        <dbReference type="EMBL" id="MPC63999.1"/>
    </source>
</evidence>
<accession>A0A5B7H241</accession>
<proteinExistence type="predicted"/>
<comment type="caution">
    <text evidence="1">The sequence shown here is derived from an EMBL/GenBank/DDBJ whole genome shotgun (WGS) entry which is preliminary data.</text>
</comment>
<dbReference type="Proteomes" id="UP000324222">
    <property type="component" value="Unassembled WGS sequence"/>
</dbReference>
<protein>
    <submittedName>
        <fullName evidence="1">Uncharacterized protein</fullName>
    </submittedName>
</protein>
<gene>
    <name evidence="1" type="ORF">E2C01_058108</name>
</gene>
<name>A0A5B7H241_PORTR</name>